<dbReference type="Proteomes" id="UP001295794">
    <property type="component" value="Unassembled WGS sequence"/>
</dbReference>
<dbReference type="EMBL" id="CAVNYO010000174">
    <property type="protein sequence ID" value="CAK5271651.1"/>
    <property type="molecule type" value="Genomic_DNA"/>
</dbReference>
<reference evidence="1" key="1">
    <citation type="submission" date="2023-11" db="EMBL/GenBank/DDBJ databases">
        <authorList>
            <person name="De Vega J J."/>
            <person name="De Vega J J."/>
        </authorList>
    </citation>
    <scope>NUCLEOTIDE SEQUENCE</scope>
</reference>
<gene>
    <name evidence="1" type="ORF">MYCIT1_LOCUS16859</name>
</gene>
<protein>
    <submittedName>
        <fullName evidence="1">Uncharacterized protein</fullName>
    </submittedName>
</protein>
<sequence>MRIACLMSNRCYSCITTAQIRVSAPTRHPRVSHPSRIICSIHVCNPSKPKVPVQLLVLGSKSISRADIYPATGPLRCQTSRMPRSPRRCELVPGWV</sequence>
<evidence type="ECO:0000313" key="2">
    <source>
        <dbReference type="Proteomes" id="UP001295794"/>
    </source>
</evidence>
<dbReference type="AlphaFoldDB" id="A0AAD2HAU4"/>
<accession>A0AAD2HAU4</accession>
<proteinExistence type="predicted"/>
<keyword evidence="2" id="KW-1185">Reference proteome</keyword>
<evidence type="ECO:0000313" key="1">
    <source>
        <dbReference type="EMBL" id="CAK5271651.1"/>
    </source>
</evidence>
<organism evidence="1 2">
    <name type="scientific">Mycena citricolor</name>
    <dbReference type="NCBI Taxonomy" id="2018698"/>
    <lineage>
        <taxon>Eukaryota</taxon>
        <taxon>Fungi</taxon>
        <taxon>Dikarya</taxon>
        <taxon>Basidiomycota</taxon>
        <taxon>Agaricomycotina</taxon>
        <taxon>Agaricomycetes</taxon>
        <taxon>Agaricomycetidae</taxon>
        <taxon>Agaricales</taxon>
        <taxon>Marasmiineae</taxon>
        <taxon>Mycenaceae</taxon>
        <taxon>Mycena</taxon>
    </lineage>
</organism>
<name>A0AAD2HAU4_9AGAR</name>
<comment type="caution">
    <text evidence="1">The sequence shown here is derived from an EMBL/GenBank/DDBJ whole genome shotgun (WGS) entry which is preliminary data.</text>
</comment>